<reference evidence="2" key="1">
    <citation type="submission" date="2014-06" db="EMBL/GenBank/DDBJ databases">
        <authorList>
            <person name="Berkman P.J."/>
        </authorList>
    </citation>
    <scope>NUCLEOTIDE SEQUENCE [LARGE SCALE GENOMIC DNA]</scope>
</reference>
<keyword evidence="2" id="KW-1185">Reference proteome</keyword>
<proteinExistence type="predicted"/>
<organism evidence="1 2">
    <name type="scientific">Sporisorium scitamineum</name>
    <dbReference type="NCBI Taxonomy" id="49012"/>
    <lineage>
        <taxon>Eukaryota</taxon>
        <taxon>Fungi</taxon>
        <taxon>Dikarya</taxon>
        <taxon>Basidiomycota</taxon>
        <taxon>Ustilaginomycotina</taxon>
        <taxon>Ustilaginomycetes</taxon>
        <taxon>Ustilaginales</taxon>
        <taxon>Ustilaginaceae</taxon>
        <taxon>Sporisorium</taxon>
    </lineage>
</organism>
<gene>
    <name evidence="1" type="primary">SSCI59130.1</name>
</gene>
<sequence>MAQKPNFAALAQLLGIGGQSTAFNGQQPQGTAAFGQAIPQLFGGVERVIVKELCAGMNEND</sequence>
<dbReference type="Proteomes" id="UP000242770">
    <property type="component" value="Unassembled WGS sequence"/>
</dbReference>
<evidence type="ECO:0000313" key="2">
    <source>
        <dbReference type="Proteomes" id="UP000242770"/>
    </source>
</evidence>
<name>A0A0F7S6P4_9BASI</name>
<dbReference type="EMBL" id="CCFA01003558">
    <property type="protein sequence ID" value="CDW98612.1"/>
    <property type="molecule type" value="Genomic_DNA"/>
</dbReference>
<evidence type="ECO:0000313" key="1">
    <source>
        <dbReference type="EMBL" id="CDW98612.1"/>
    </source>
</evidence>
<accession>A0A0F7S6P4</accession>
<protein>
    <submittedName>
        <fullName evidence="1">Uncharacterized protein</fullName>
    </submittedName>
</protein>
<dbReference type="AlphaFoldDB" id="A0A0F7S6P4"/>